<dbReference type="PANTHER" id="PTHR46268:SF6">
    <property type="entry name" value="UNIVERSAL STRESS PROTEIN UP12"/>
    <property type="match status" value="1"/>
</dbReference>
<dbReference type="SUPFAM" id="SSF52402">
    <property type="entry name" value="Adenine nucleotide alpha hydrolases-like"/>
    <property type="match status" value="1"/>
</dbReference>
<reference evidence="4" key="1">
    <citation type="submission" date="2016-10" db="EMBL/GenBank/DDBJ databases">
        <authorList>
            <person name="Varghese N."/>
            <person name="Submissions S."/>
        </authorList>
    </citation>
    <scope>NUCLEOTIDE SEQUENCE [LARGE SCALE GENOMIC DNA]</scope>
    <source>
        <strain evidence="4">DSM 23920</strain>
    </source>
</reference>
<dbReference type="Proteomes" id="UP000199656">
    <property type="component" value="Unassembled WGS sequence"/>
</dbReference>
<gene>
    <name evidence="3" type="ORF">SAMN05660909_04431</name>
</gene>
<protein>
    <submittedName>
        <fullName evidence="3">Nucleotide-binding universal stress protein, UspA family</fullName>
    </submittedName>
</protein>
<evidence type="ECO:0000313" key="4">
    <source>
        <dbReference type="Proteomes" id="UP000199656"/>
    </source>
</evidence>
<dbReference type="EMBL" id="FNRL01000025">
    <property type="protein sequence ID" value="SEA97163.1"/>
    <property type="molecule type" value="Genomic_DNA"/>
</dbReference>
<organism evidence="3 4">
    <name type="scientific">Chitinophaga terrae</name>
    <name type="common">ex Kim and Jung 2007</name>
    <dbReference type="NCBI Taxonomy" id="408074"/>
    <lineage>
        <taxon>Bacteria</taxon>
        <taxon>Pseudomonadati</taxon>
        <taxon>Bacteroidota</taxon>
        <taxon>Chitinophagia</taxon>
        <taxon>Chitinophagales</taxon>
        <taxon>Chitinophagaceae</taxon>
        <taxon>Chitinophaga</taxon>
    </lineage>
</organism>
<dbReference type="PANTHER" id="PTHR46268">
    <property type="entry name" value="STRESS RESPONSE PROTEIN NHAX"/>
    <property type="match status" value="1"/>
</dbReference>
<dbReference type="InterPro" id="IPR006015">
    <property type="entry name" value="Universal_stress_UspA"/>
</dbReference>
<evidence type="ECO:0000313" key="3">
    <source>
        <dbReference type="EMBL" id="SEA97163.1"/>
    </source>
</evidence>
<dbReference type="OrthoDB" id="9788959at2"/>
<dbReference type="PRINTS" id="PR01438">
    <property type="entry name" value="UNVRSLSTRESS"/>
</dbReference>
<feature type="domain" description="UspA" evidence="2">
    <location>
        <begin position="15"/>
        <end position="151"/>
    </location>
</feature>
<dbReference type="AlphaFoldDB" id="A0A1H4FIG0"/>
<dbReference type="InterPro" id="IPR014729">
    <property type="entry name" value="Rossmann-like_a/b/a_fold"/>
</dbReference>
<name>A0A1H4FIG0_9BACT</name>
<comment type="similarity">
    <text evidence="1">Belongs to the universal stress protein A family.</text>
</comment>
<dbReference type="RefSeq" id="WP_089764297.1">
    <property type="nucleotide sequence ID" value="NZ_BKAT01000045.1"/>
</dbReference>
<dbReference type="InterPro" id="IPR006016">
    <property type="entry name" value="UspA"/>
</dbReference>
<evidence type="ECO:0000256" key="1">
    <source>
        <dbReference type="ARBA" id="ARBA00008791"/>
    </source>
</evidence>
<dbReference type="CDD" id="cd00293">
    <property type="entry name" value="USP-like"/>
    <property type="match status" value="1"/>
</dbReference>
<proteinExistence type="inferred from homology"/>
<sequence>MNELLFTNNTTGMSDILIAVDLSSFSSHVIHTGVQLAQSSQRSVILLSVVELGISVGLPETGPVYVDDVSERVKQVEDQLAAYKAQYPDTPIQILVTTGYPKEEILAQAEANRVSMIVTGTHGRTGIDHMLLGSNAEYIIRHSRIPVLVVPYNSTEH</sequence>
<dbReference type="STRING" id="408074.SAMN05660909_04431"/>
<keyword evidence="4" id="KW-1185">Reference proteome</keyword>
<dbReference type="Pfam" id="PF00582">
    <property type="entry name" value="Usp"/>
    <property type="match status" value="1"/>
</dbReference>
<evidence type="ECO:0000259" key="2">
    <source>
        <dbReference type="Pfam" id="PF00582"/>
    </source>
</evidence>
<accession>A0A1H4FIG0</accession>
<dbReference type="Gene3D" id="3.40.50.620">
    <property type="entry name" value="HUPs"/>
    <property type="match status" value="1"/>
</dbReference>